<dbReference type="GeneID" id="114666712"/>
<feature type="domain" description="C2H2-type" evidence="13">
    <location>
        <begin position="297"/>
        <end position="324"/>
    </location>
</feature>
<comment type="subcellular location">
    <subcellularLocation>
        <location evidence="1">Nucleus</location>
    </subcellularLocation>
</comment>
<keyword evidence="4" id="KW-0677">Repeat</keyword>
<dbReference type="OrthoDB" id="427030at2759"/>
<feature type="region of interest" description="Disordered" evidence="12">
    <location>
        <begin position="119"/>
        <end position="140"/>
    </location>
</feature>
<dbReference type="Ensembl" id="ENSECRT00000001313.1">
    <property type="protein sequence ID" value="ENSECRP00000001290.1"/>
    <property type="gene ID" value="ENSECRG00000000900.1"/>
</dbReference>
<dbReference type="Pfam" id="PF00096">
    <property type="entry name" value="zf-C2H2"/>
    <property type="match status" value="4"/>
</dbReference>
<feature type="domain" description="C2H2-type" evidence="13">
    <location>
        <begin position="269"/>
        <end position="296"/>
    </location>
</feature>
<evidence type="ECO:0000256" key="6">
    <source>
        <dbReference type="ARBA" id="ARBA00022833"/>
    </source>
</evidence>
<evidence type="ECO:0000259" key="13">
    <source>
        <dbReference type="PROSITE" id="PS50157"/>
    </source>
</evidence>
<comment type="similarity">
    <text evidence="2">Belongs to the krueppel C2H2-type zinc-finger protein family.</text>
</comment>
<dbReference type="GO" id="GO:0005634">
    <property type="term" value="C:nucleus"/>
    <property type="evidence" value="ECO:0007669"/>
    <property type="project" value="UniProtKB-SubCell"/>
</dbReference>
<reference evidence="14" key="3">
    <citation type="submission" date="2025-09" db="UniProtKB">
        <authorList>
            <consortium name="Ensembl"/>
        </authorList>
    </citation>
    <scope>IDENTIFICATION</scope>
</reference>
<evidence type="ECO:0000256" key="3">
    <source>
        <dbReference type="ARBA" id="ARBA00022723"/>
    </source>
</evidence>
<evidence type="ECO:0000313" key="15">
    <source>
        <dbReference type="Proteomes" id="UP000694620"/>
    </source>
</evidence>
<feature type="domain" description="C2H2-type" evidence="13">
    <location>
        <begin position="325"/>
        <end position="352"/>
    </location>
</feature>
<dbReference type="PANTHER" id="PTHR23235">
    <property type="entry name" value="KRUEPPEL-LIKE TRANSCRIPTION FACTOR"/>
    <property type="match status" value="1"/>
</dbReference>
<dbReference type="RefSeq" id="XP_028677510.1">
    <property type="nucleotide sequence ID" value="XM_028821677.2"/>
</dbReference>
<dbReference type="AlphaFoldDB" id="A0A8C4X345"/>
<dbReference type="PROSITE" id="PS00028">
    <property type="entry name" value="ZINC_FINGER_C2H2_1"/>
    <property type="match status" value="5"/>
</dbReference>
<evidence type="ECO:0000256" key="7">
    <source>
        <dbReference type="ARBA" id="ARBA00023015"/>
    </source>
</evidence>
<keyword evidence="10" id="KW-0539">Nucleus</keyword>
<evidence type="ECO:0000256" key="5">
    <source>
        <dbReference type="ARBA" id="ARBA00022771"/>
    </source>
</evidence>
<evidence type="ECO:0000256" key="8">
    <source>
        <dbReference type="ARBA" id="ARBA00023125"/>
    </source>
</evidence>
<evidence type="ECO:0000256" key="2">
    <source>
        <dbReference type="ARBA" id="ARBA00006991"/>
    </source>
</evidence>
<keyword evidence="5 11" id="KW-0863">Zinc-finger</keyword>
<dbReference type="InterPro" id="IPR013087">
    <property type="entry name" value="Znf_C2H2_type"/>
</dbReference>
<protein>
    <submittedName>
        <fullName evidence="14">Zinc finger protein 70-like</fullName>
    </submittedName>
</protein>
<accession>A0A8C4X345</accession>
<dbReference type="SMART" id="SM00355">
    <property type="entry name" value="ZnF_C2H2"/>
    <property type="match status" value="5"/>
</dbReference>
<dbReference type="GeneTree" id="ENSGT01150000286934"/>
<keyword evidence="6" id="KW-0862">Zinc</keyword>
<dbReference type="FunFam" id="3.30.160.60:FF:000671">
    <property type="entry name" value="Zinc finger protein 26"/>
    <property type="match status" value="1"/>
</dbReference>
<evidence type="ECO:0000256" key="9">
    <source>
        <dbReference type="ARBA" id="ARBA00023163"/>
    </source>
</evidence>
<feature type="domain" description="C2H2-type" evidence="13">
    <location>
        <begin position="241"/>
        <end position="268"/>
    </location>
</feature>
<sequence>MSTMENKRNVDIKEEDCKWDSVQHQVMIYGIKKEEDCKWEPVVIKEESEPTSVTTDLQKNEIINWVKEEDVKSEPVAQHACPDEEVTGRGTLESRRQAVQVKTEALDYNVVNSETASCSMHSEEDLQESAPASPASFRQPSLHCTPLQDENVKGGKLGTLPVVKLQTRDAISTQQLVRNANSKALHASQEHSKAIIPKSKTKQKSNPAKKKSYCCSECGKALYNSTSLRRHNRIHTGEKPYCCSECGKRFSKSSHLQDHKRTHTGEKPYGCFECGKRFCSSSNLRKHARIHTGEKPYSCSDCGKEFSLICNLRVHCRIHTGEKPYKCSECGKEFSQLGNLKTHRRLHSGKITSEKQAHVRTRE</sequence>
<dbReference type="RefSeq" id="XP_051783050.1">
    <property type="nucleotide sequence ID" value="XM_051927090.1"/>
</dbReference>
<evidence type="ECO:0000256" key="4">
    <source>
        <dbReference type="ARBA" id="ARBA00022737"/>
    </source>
</evidence>
<dbReference type="PROSITE" id="PS50157">
    <property type="entry name" value="ZINC_FINGER_C2H2_2"/>
    <property type="match status" value="5"/>
</dbReference>
<keyword evidence="7" id="KW-0805">Transcription regulation</keyword>
<dbReference type="InterPro" id="IPR036236">
    <property type="entry name" value="Znf_C2H2_sf"/>
</dbReference>
<reference evidence="14" key="1">
    <citation type="submission" date="2021-06" db="EMBL/GenBank/DDBJ databases">
        <authorList>
            <consortium name="Wellcome Sanger Institute Data Sharing"/>
        </authorList>
    </citation>
    <scope>NUCLEOTIDE SEQUENCE [LARGE SCALE GENOMIC DNA]</scope>
</reference>
<evidence type="ECO:0000256" key="11">
    <source>
        <dbReference type="PROSITE-ProRule" id="PRU00042"/>
    </source>
</evidence>
<dbReference type="FunFam" id="3.30.160.60:FF:001035">
    <property type="entry name" value="zinc finger protein 697"/>
    <property type="match status" value="1"/>
</dbReference>
<keyword evidence="9" id="KW-0804">Transcription</keyword>
<dbReference type="FunFam" id="3.30.160.60:FF:001954">
    <property type="entry name" value="Zinc finger protein 787"/>
    <property type="match status" value="1"/>
</dbReference>
<keyword evidence="8" id="KW-0238">DNA-binding</keyword>
<evidence type="ECO:0000256" key="1">
    <source>
        <dbReference type="ARBA" id="ARBA00004123"/>
    </source>
</evidence>
<dbReference type="FunFam" id="3.30.160.60:FF:001157">
    <property type="entry name" value="Zinc finger protein 793"/>
    <property type="match status" value="1"/>
</dbReference>
<feature type="region of interest" description="Disordered" evidence="12">
    <location>
        <begin position="184"/>
        <end position="207"/>
    </location>
</feature>
<dbReference type="SUPFAM" id="SSF57667">
    <property type="entry name" value="beta-beta-alpha zinc fingers"/>
    <property type="match status" value="3"/>
</dbReference>
<dbReference type="GO" id="GO:0000981">
    <property type="term" value="F:DNA-binding transcription factor activity, RNA polymerase II-specific"/>
    <property type="evidence" value="ECO:0007669"/>
    <property type="project" value="TreeGrafter"/>
</dbReference>
<proteinExistence type="inferred from homology"/>
<feature type="domain" description="C2H2-type" evidence="13">
    <location>
        <begin position="213"/>
        <end position="240"/>
    </location>
</feature>
<dbReference type="FunFam" id="3.30.160.60:FF:001498">
    <property type="entry name" value="Zinc finger protein 404"/>
    <property type="match status" value="1"/>
</dbReference>
<reference evidence="14" key="2">
    <citation type="submission" date="2025-08" db="UniProtKB">
        <authorList>
            <consortium name="Ensembl"/>
        </authorList>
    </citation>
    <scope>IDENTIFICATION</scope>
</reference>
<evidence type="ECO:0000313" key="14">
    <source>
        <dbReference type="Ensembl" id="ENSECRP00000001290.1"/>
    </source>
</evidence>
<name>A0A8C4X345_ERPCA</name>
<keyword evidence="3" id="KW-0479">Metal-binding</keyword>
<dbReference type="GO" id="GO:0000978">
    <property type="term" value="F:RNA polymerase II cis-regulatory region sequence-specific DNA binding"/>
    <property type="evidence" value="ECO:0007669"/>
    <property type="project" value="TreeGrafter"/>
</dbReference>
<organism evidence="14 15">
    <name type="scientific">Erpetoichthys calabaricus</name>
    <name type="common">Rope fish</name>
    <name type="synonym">Calamoichthys calabaricus</name>
    <dbReference type="NCBI Taxonomy" id="27687"/>
    <lineage>
        <taxon>Eukaryota</taxon>
        <taxon>Metazoa</taxon>
        <taxon>Chordata</taxon>
        <taxon>Craniata</taxon>
        <taxon>Vertebrata</taxon>
        <taxon>Euteleostomi</taxon>
        <taxon>Actinopterygii</taxon>
        <taxon>Polypteriformes</taxon>
        <taxon>Polypteridae</taxon>
        <taxon>Erpetoichthys</taxon>
    </lineage>
</organism>
<dbReference type="Gene3D" id="3.30.160.60">
    <property type="entry name" value="Classic Zinc Finger"/>
    <property type="match status" value="5"/>
</dbReference>
<evidence type="ECO:0000256" key="12">
    <source>
        <dbReference type="SAM" id="MobiDB-lite"/>
    </source>
</evidence>
<gene>
    <name evidence="14" type="primary">LOC114666712</name>
</gene>
<keyword evidence="15" id="KW-1185">Reference proteome</keyword>
<dbReference type="GO" id="GO:0008270">
    <property type="term" value="F:zinc ion binding"/>
    <property type="evidence" value="ECO:0007669"/>
    <property type="project" value="UniProtKB-KW"/>
</dbReference>
<dbReference type="Proteomes" id="UP000694620">
    <property type="component" value="Chromosome 1"/>
</dbReference>
<evidence type="ECO:0000256" key="10">
    <source>
        <dbReference type="ARBA" id="ARBA00023242"/>
    </source>
</evidence>
<dbReference type="PANTHER" id="PTHR23235:SF120">
    <property type="entry name" value="KRUPPEL-LIKE FACTOR 15"/>
    <property type="match status" value="1"/>
</dbReference>